<evidence type="ECO:0000313" key="2">
    <source>
        <dbReference type="EMBL" id="QHT15953.1"/>
    </source>
</evidence>
<keyword evidence="1" id="KW-0812">Transmembrane</keyword>
<feature type="transmembrane region" description="Helical" evidence="1">
    <location>
        <begin position="238"/>
        <end position="255"/>
    </location>
</feature>
<accession>A0A6C0DHD6</accession>
<dbReference type="EMBL" id="MN739614">
    <property type="protein sequence ID" value="QHT15953.1"/>
    <property type="molecule type" value="Genomic_DNA"/>
</dbReference>
<organism evidence="2">
    <name type="scientific">viral metagenome</name>
    <dbReference type="NCBI Taxonomy" id="1070528"/>
    <lineage>
        <taxon>unclassified sequences</taxon>
        <taxon>metagenomes</taxon>
        <taxon>organismal metagenomes</taxon>
    </lineage>
</organism>
<keyword evidence="1" id="KW-1133">Transmembrane helix</keyword>
<evidence type="ECO:0000256" key="1">
    <source>
        <dbReference type="SAM" id="Phobius"/>
    </source>
</evidence>
<name>A0A6C0DHD6_9ZZZZ</name>
<protein>
    <submittedName>
        <fullName evidence="2">Uncharacterized protein</fullName>
    </submittedName>
</protein>
<reference evidence="2" key="1">
    <citation type="journal article" date="2020" name="Nature">
        <title>Giant virus diversity and host interactions through global metagenomics.</title>
        <authorList>
            <person name="Schulz F."/>
            <person name="Roux S."/>
            <person name="Paez-Espino D."/>
            <person name="Jungbluth S."/>
            <person name="Walsh D.A."/>
            <person name="Denef V.J."/>
            <person name="McMahon K.D."/>
            <person name="Konstantinidis K.T."/>
            <person name="Eloe-Fadrosh E.A."/>
            <person name="Kyrpides N.C."/>
            <person name="Woyke T."/>
        </authorList>
    </citation>
    <scope>NUCLEOTIDE SEQUENCE</scope>
    <source>
        <strain evidence="2">GVMAG-M-3300023174-182</strain>
    </source>
</reference>
<keyword evidence="1" id="KW-0472">Membrane</keyword>
<sequence length="258" mass="28314">MSDSTSNSSSNSNIFQEVLGNAQNVQEKLLGPTYPYYKNIRTPSEIGMTSDGSISALTKDIDGLINYVALLVEGSGKASATGNPLGNKFFLKTGAKCKDVSTSETVDRYIYVNNVPEGNIPFISQGLGVNFSEFKGLIPGTMSNLNVLNPYSILQSFMSGSVPDCQSLTMQTIDVNNNNSSETHYVTLVDIQNMDPCSFQDKTNPITKNKCKETFQNGNNSINYTNTVKLPNDITTQIYFLALALLVIYILYKLMKKQ</sequence>
<proteinExistence type="predicted"/>
<dbReference type="AlphaFoldDB" id="A0A6C0DHD6"/>